<sequence length="90" mass="9898">MLYSAGSGCYVNTCKSPQVCGASFCSESNPGGNRLSFRQTDRPRESEKEFVPAELRLNKWLFEFFSIDLNKALCCSSSDVLSLTEAGDSL</sequence>
<reference evidence="1 2" key="1">
    <citation type="journal article" date="2019" name="Sci. Data">
        <title>Hybrid genome assembly and annotation of Danionella translucida.</title>
        <authorList>
            <person name="Kadobianskyi M."/>
            <person name="Schulze L."/>
            <person name="Schuelke M."/>
            <person name="Judkewitz B."/>
        </authorList>
    </citation>
    <scope>NUCLEOTIDE SEQUENCE [LARGE SCALE GENOMIC DNA]</scope>
    <source>
        <strain evidence="1 2">Bolton</strain>
    </source>
</reference>
<dbReference type="Proteomes" id="UP000316079">
    <property type="component" value="Unassembled WGS sequence"/>
</dbReference>
<comment type="caution">
    <text evidence="1">The sequence shown here is derived from an EMBL/GenBank/DDBJ whole genome shotgun (WGS) entry which is preliminary data.</text>
</comment>
<dbReference type="EMBL" id="SRMA01003343">
    <property type="protein sequence ID" value="TRZ03849.1"/>
    <property type="molecule type" value="Genomic_DNA"/>
</dbReference>
<dbReference type="OrthoDB" id="202470at2759"/>
<keyword evidence="2" id="KW-1185">Reference proteome</keyword>
<accession>A0A553RNU0</accession>
<protein>
    <submittedName>
        <fullName evidence="1">Uncharacterized protein</fullName>
    </submittedName>
</protein>
<evidence type="ECO:0000313" key="1">
    <source>
        <dbReference type="EMBL" id="TRZ03849.1"/>
    </source>
</evidence>
<organism evidence="1 2">
    <name type="scientific">Danionella cerebrum</name>
    <dbReference type="NCBI Taxonomy" id="2873325"/>
    <lineage>
        <taxon>Eukaryota</taxon>
        <taxon>Metazoa</taxon>
        <taxon>Chordata</taxon>
        <taxon>Craniata</taxon>
        <taxon>Vertebrata</taxon>
        <taxon>Euteleostomi</taxon>
        <taxon>Actinopterygii</taxon>
        <taxon>Neopterygii</taxon>
        <taxon>Teleostei</taxon>
        <taxon>Ostariophysi</taxon>
        <taxon>Cypriniformes</taxon>
        <taxon>Danionidae</taxon>
        <taxon>Danioninae</taxon>
        <taxon>Danionella</taxon>
    </lineage>
</organism>
<dbReference type="AlphaFoldDB" id="A0A553RNU0"/>
<evidence type="ECO:0000313" key="2">
    <source>
        <dbReference type="Proteomes" id="UP000316079"/>
    </source>
</evidence>
<gene>
    <name evidence="1" type="ORF">DNTS_029780</name>
</gene>
<proteinExistence type="predicted"/>
<name>A0A553RNU0_9TELE</name>